<dbReference type="STRING" id="760154.Sulba_0031"/>
<dbReference type="HOGENOM" id="CLU_2273480_0_0_7"/>
<dbReference type="eggNOG" id="COG2026">
    <property type="taxonomic scope" value="Bacteria"/>
</dbReference>
<dbReference type="RefSeq" id="WP_014768251.1">
    <property type="nucleotide sequence ID" value="NC_018002.1"/>
</dbReference>
<protein>
    <recommendedName>
        <fullName evidence="3">Cytotoxic translational repressor of toxin-antitoxin stability system</fullName>
    </recommendedName>
</protein>
<sequence>MYSIETLEEVEDDLLLLPKEVLVEALAYFDKYKTNPFQYSQPLENKGGRDLRGCRKTYIANATYRIILQVEKGVAKIVSIICVGERNNMDAYNTAHARLNLQK</sequence>
<dbReference type="EMBL" id="CP003333">
    <property type="protein sequence ID" value="AFL67364.1"/>
    <property type="molecule type" value="Genomic_DNA"/>
</dbReference>
<dbReference type="SUPFAM" id="SSF143011">
    <property type="entry name" value="RelE-like"/>
    <property type="match status" value="1"/>
</dbReference>
<evidence type="ECO:0000313" key="2">
    <source>
        <dbReference type="Proteomes" id="UP000006176"/>
    </source>
</evidence>
<dbReference type="PATRIC" id="fig|760154.4.peg.31"/>
<evidence type="ECO:0008006" key="3">
    <source>
        <dbReference type="Google" id="ProtNLM"/>
    </source>
</evidence>
<proteinExistence type="predicted"/>
<organism evidence="1 2">
    <name type="scientific">Sulfurospirillum barnesii (strain ATCC 700032 / DSM 10660 / SES-3)</name>
    <dbReference type="NCBI Taxonomy" id="760154"/>
    <lineage>
        <taxon>Bacteria</taxon>
        <taxon>Pseudomonadati</taxon>
        <taxon>Campylobacterota</taxon>
        <taxon>Epsilonproteobacteria</taxon>
        <taxon>Campylobacterales</taxon>
        <taxon>Sulfurospirillaceae</taxon>
        <taxon>Sulfurospirillum</taxon>
    </lineage>
</organism>
<dbReference type="KEGG" id="sba:Sulba_0031"/>
<evidence type="ECO:0000313" key="1">
    <source>
        <dbReference type="EMBL" id="AFL67364.1"/>
    </source>
</evidence>
<keyword evidence="2" id="KW-1185">Reference proteome</keyword>
<dbReference type="Gene3D" id="3.30.2310.20">
    <property type="entry name" value="RelE-like"/>
    <property type="match status" value="1"/>
</dbReference>
<dbReference type="AlphaFoldDB" id="I3XTU0"/>
<dbReference type="InterPro" id="IPR035093">
    <property type="entry name" value="RelE/ParE_toxin_dom_sf"/>
</dbReference>
<dbReference type="OrthoDB" id="5368677at2"/>
<dbReference type="Proteomes" id="UP000006176">
    <property type="component" value="Chromosome"/>
</dbReference>
<reference evidence="1 2" key="1">
    <citation type="submission" date="2012-06" db="EMBL/GenBank/DDBJ databases">
        <title>Complete sequence of Sulfurospirillum barnesii SES-3.</title>
        <authorList>
            <consortium name="US DOE Joint Genome Institute"/>
            <person name="Lucas S."/>
            <person name="Han J."/>
            <person name="Lapidus A."/>
            <person name="Cheng J.-F."/>
            <person name="Goodwin L."/>
            <person name="Pitluck S."/>
            <person name="Peters L."/>
            <person name="Ovchinnikova G."/>
            <person name="Lu M."/>
            <person name="Detter J.C."/>
            <person name="Han C."/>
            <person name="Tapia R."/>
            <person name="Land M."/>
            <person name="Hauser L."/>
            <person name="Kyrpides N."/>
            <person name="Ivanova N."/>
            <person name="Pagani I."/>
            <person name="Stolz J."/>
            <person name="Arkin A."/>
            <person name="Dehal P."/>
            <person name="Oremland R."/>
            <person name="Saltikov C."/>
            <person name="Basu P."/>
            <person name="Hollibaugh J."/>
            <person name="Newman D."/>
            <person name="Stolyar S."/>
            <person name="Hazen T."/>
            <person name="Woyke T."/>
        </authorList>
    </citation>
    <scope>NUCLEOTIDE SEQUENCE [LARGE SCALE GENOMIC DNA]</scope>
    <source>
        <strain evidence="2">ATCC 700032 / DSM 10660 / SES-3</strain>
    </source>
</reference>
<gene>
    <name evidence="1" type="ordered locus">Sulba_0031</name>
</gene>
<name>I3XTU0_SULBS</name>
<accession>I3XTU0</accession>